<dbReference type="PIRSF" id="PIRSF014753">
    <property type="entry name" value="UCP014753"/>
    <property type="match status" value="1"/>
</dbReference>
<evidence type="ECO:0000256" key="1">
    <source>
        <dbReference type="SAM" id="MobiDB-lite"/>
    </source>
</evidence>
<protein>
    <submittedName>
        <fullName evidence="3">DUF2264 domain-containing protein</fullName>
    </submittedName>
</protein>
<dbReference type="Pfam" id="PF10022">
    <property type="entry name" value="DUF2264"/>
    <property type="match status" value="1"/>
</dbReference>
<dbReference type="RefSeq" id="WP_194452152.1">
    <property type="nucleotide sequence ID" value="NZ_CP063849.1"/>
</dbReference>
<accession>A0A7S7SMI8</accession>
<evidence type="ECO:0000313" key="4">
    <source>
        <dbReference type="Proteomes" id="UP000593892"/>
    </source>
</evidence>
<name>A0A7S7SMI8_PALFE</name>
<feature type="domain" description="DUF2264" evidence="2">
    <location>
        <begin position="59"/>
        <end position="398"/>
    </location>
</feature>
<sequence>MYRREFLSLVPAAAAAAQGKKKSGGKKGEPPPPPPPPEAQVKSFFLDITRGYLKNAAKTSPSLAVVEYPNATITKNFLSKSGLSVTGVTRMMPAMAAWIAGGREPGLELTAAMTNAFRNGCNPEHPDYWQPAKTGGSDQRQVESSIVAWSLWLLRDKVLPALTEGERRNVAAWLDSCTKQPVRGNNWALFTAVNHAARLRLSEKWPEFQADEQFMLDDMKVIESMATGDSGWYNDGLTGAAYDYYNSWVFASHFLYWNELVGARYPEISKRFSERLSRYLETAPMFFAGHGGHVLFGRSLIYRWGVLTPLVLAYQQKLWPHSPGLLRRIVQQNILYHASIGGFDAEAGKLRETYTPEGSPAIKESYIDGGHPYWGMQAFAFWRIPDGDPFWTAPEEPLPIEKSDYAIALPEPGLLLAGRRSSGQVRVFNARSTKPDAHYRDKYNKLEYSSHFCFAATHDPAHATLDNVLALRNTSTGETAVRGDITSTEMDTEKIEIEYSIKLGPVTAQVRTQIQHLGEFEARIHNVQCSGGPLEGIELVEGGSAFAQGPVYPDAHLKTWSLNGWVKSGSEEATGSVLFAKHQVQMLIAPAQPKLYLASLRYQSPKAMPKDKVDGEAAQLLARLRV</sequence>
<evidence type="ECO:0000259" key="2">
    <source>
        <dbReference type="Pfam" id="PF10022"/>
    </source>
</evidence>
<dbReference type="EMBL" id="CP063849">
    <property type="protein sequence ID" value="QOY90489.1"/>
    <property type="molecule type" value="Genomic_DNA"/>
</dbReference>
<proteinExistence type="predicted"/>
<dbReference type="PANTHER" id="PTHR35339:SF4">
    <property type="entry name" value="LINALOOL DEHYDRATASE_ISOMERASE DOMAIN-CONTAINING PROTEIN"/>
    <property type="match status" value="1"/>
</dbReference>
<reference evidence="3 4" key="1">
    <citation type="submission" date="2020-10" db="EMBL/GenBank/DDBJ databases">
        <title>Complete genome sequence of Paludibaculum fermentans P105T, a facultatively anaerobic acidobacterium capable of dissimilatory Fe(III) reduction.</title>
        <authorList>
            <person name="Dedysh S.N."/>
            <person name="Beletsky A.V."/>
            <person name="Kulichevskaya I.S."/>
            <person name="Mardanov A.V."/>
            <person name="Ravin N.V."/>
        </authorList>
    </citation>
    <scope>NUCLEOTIDE SEQUENCE [LARGE SCALE GENOMIC DNA]</scope>
    <source>
        <strain evidence="3 4">P105</strain>
    </source>
</reference>
<gene>
    <name evidence="3" type="ORF">IRI77_11210</name>
</gene>
<dbReference type="PANTHER" id="PTHR35339">
    <property type="entry name" value="LINALOOL DEHYDRATASE_ISOMERASE DOMAIN-CONTAINING PROTEIN"/>
    <property type="match status" value="1"/>
</dbReference>
<dbReference type="AlphaFoldDB" id="A0A7S7SMI8"/>
<dbReference type="InterPro" id="IPR016624">
    <property type="entry name" value="UCP014753"/>
</dbReference>
<dbReference type="KEGG" id="pfer:IRI77_11210"/>
<dbReference type="Proteomes" id="UP000593892">
    <property type="component" value="Chromosome"/>
</dbReference>
<organism evidence="3 4">
    <name type="scientific">Paludibaculum fermentans</name>
    <dbReference type="NCBI Taxonomy" id="1473598"/>
    <lineage>
        <taxon>Bacteria</taxon>
        <taxon>Pseudomonadati</taxon>
        <taxon>Acidobacteriota</taxon>
        <taxon>Terriglobia</taxon>
        <taxon>Bryobacterales</taxon>
        <taxon>Bryobacteraceae</taxon>
        <taxon>Paludibaculum</taxon>
    </lineage>
</organism>
<keyword evidence="4" id="KW-1185">Reference proteome</keyword>
<evidence type="ECO:0000313" key="3">
    <source>
        <dbReference type="EMBL" id="QOY90489.1"/>
    </source>
</evidence>
<dbReference type="InterPro" id="IPR049349">
    <property type="entry name" value="DUF2264_N"/>
</dbReference>
<feature type="region of interest" description="Disordered" evidence="1">
    <location>
        <begin position="17"/>
        <end position="39"/>
    </location>
</feature>